<dbReference type="AlphaFoldDB" id="A0A2P2MV79"/>
<accession>A0A2P2MV79</accession>
<evidence type="ECO:0000313" key="2">
    <source>
        <dbReference type="EMBL" id="MBX34126.1"/>
    </source>
</evidence>
<proteinExistence type="predicted"/>
<dbReference type="EMBL" id="GGEC01053658">
    <property type="protein sequence ID" value="MBX34142.1"/>
    <property type="molecule type" value="Transcribed_RNA"/>
</dbReference>
<keyword evidence="1" id="KW-0812">Transmembrane</keyword>
<name>A0A2P2MV79_RHIMU</name>
<organism evidence="2">
    <name type="scientific">Rhizophora mucronata</name>
    <name type="common">Asiatic mangrove</name>
    <dbReference type="NCBI Taxonomy" id="61149"/>
    <lineage>
        <taxon>Eukaryota</taxon>
        <taxon>Viridiplantae</taxon>
        <taxon>Streptophyta</taxon>
        <taxon>Embryophyta</taxon>
        <taxon>Tracheophyta</taxon>
        <taxon>Spermatophyta</taxon>
        <taxon>Magnoliopsida</taxon>
        <taxon>eudicotyledons</taxon>
        <taxon>Gunneridae</taxon>
        <taxon>Pentapetalae</taxon>
        <taxon>rosids</taxon>
        <taxon>fabids</taxon>
        <taxon>Malpighiales</taxon>
        <taxon>Rhizophoraceae</taxon>
        <taxon>Rhizophora</taxon>
    </lineage>
</organism>
<keyword evidence="1" id="KW-0472">Membrane</keyword>
<sequence>MNGSGYVVNCDFGGCYGLLAVVKFGSFELVYLLSIMVSDLILLFCIDLHFFFALLAFTSTFFCTCALFFEVSIDSHKYCGLGFHMHHYFPFSRLEYVRLHIFDKTLTII</sequence>
<dbReference type="EMBL" id="GGEC01053642">
    <property type="protein sequence ID" value="MBX34126.1"/>
    <property type="molecule type" value="Transcribed_RNA"/>
</dbReference>
<evidence type="ECO:0000256" key="1">
    <source>
        <dbReference type="SAM" id="Phobius"/>
    </source>
</evidence>
<evidence type="ECO:0000313" key="3">
    <source>
        <dbReference type="EMBL" id="MBX34137.1"/>
    </source>
</evidence>
<feature type="transmembrane region" description="Helical" evidence="1">
    <location>
        <begin position="51"/>
        <end position="69"/>
    </location>
</feature>
<keyword evidence="1" id="KW-1133">Transmembrane helix</keyword>
<reference evidence="2" key="1">
    <citation type="submission" date="2018-02" db="EMBL/GenBank/DDBJ databases">
        <title>Rhizophora mucronata_Transcriptome.</title>
        <authorList>
            <person name="Meera S.P."/>
            <person name="Sreeshan A."/>
            <person name="Augustine A."/>
        </authorList>
    </citation>
    <scope>NUCLEOTIDE SEQUENCE</scope>
    <source>
        <tissue evidence="2">Leaf</tissue>
    </source>
</reference>
<dbReference type="EMBL" id="GGEC01053653">
    <property type="protein sequence ID" value="MBX34137.1"/>
    <property type="molecule type" value="Transcribed_RNA"/>
</dbReference>
<protein>
    <submittedName>
        <fullName evidence="3">Pentatricopeptide repeat-containing protein At1g62930ic-like</fullName>
    </submittedName>
</protein>